<dbReference type="GO" id="GO:0008446">
    <property type="term" value="F:GDP-mannose 4,6-dehydratase activity"/>
    <property type="evidence" value="ECO:0007669"/>
    <property type="project" value="UniProtKB-EC"/>
</dbReference>
<gene>
    <name evidence="6" type="ordered locus">Mpal_2184</name>
</gene>
<proteinExistence type="inferred from homology"/>
<comment type="similarity">
    <text evidence="2">Belongs to the NAD(P)-dependent epimerase/dehydratase family. GDP-mannose 4,6-dehydratase subfamily.</text>
</comment>
<dbReference type="eggNOG" id="arCOG01373">
    <property type="taxonomic scope" value="Archaea"/>
</dbReference>
<dbReference type="Gene3D" id="3.40.50.720">
    <property type="entry name" value="NAD(P)-binding Rossmann-like Domain"/>
    <property type="match status" value="1"/>
</dbReference>
<dbReference type="GeneID" id="7270269"/>
<evidence type="ECO:0000313" key="6">
    <source>
        <dbReference type="EMBL" id="ACL17480.1"/>
    </source>
</evidence>
<dbReference type="OrthoDB" id="4907at2157"/>
<dbReference type="KEGG" id="mpl:Mpal_2184"/>
<sequence>MKTAIITGITGQDGAYLSQLLLKKGYRVIGFVRNSKGSSLTKLSYLRITDQIIFEECNLLDLVNIVGLLKRYKPDEIYNLAAQSSVKASFDQPIATIEFNIISVINLLEAIRLVDQKIKYYQASSSEMFGKVDDLPITENTPMHPLSPYAISKAAAHWIAINYRESYGIFTCCGILFNHESILRDKNFFTKKVINDSIEISRSQRGVLRVGNIDIRRDFGYAPRYVEAMWLMLQHPTPDDYIICSGKSIQLRQILHHIFKRLGIDQNKIIIDESLYRPTEIENIYGDNSKVKKVLGWEYTTDFFEVIDILIDEQLKYKTE</sequence>
<dbReference type="PANTHER" id="PTHR43715:SF1">
    <property type="entry name" value="GDP-MANNOSE 4,6 DEHYDRATASE"/>
    <property type="match status" value="1"/>
</dbReference>
<dbReference type="EC" id="4.2.1.47" evidence="3"/>
<protein>
    <recommendedName>
        <fullName evidence="3">GDP-mannose 4,6-dehydratase</fullName>
        <ecNumber evidence="3">4.2.1.47</ecNumber>
    </recommendedName>
</protein>
<dbReference type="RefSeq" id="WP_012618799.1">
    <property type="nucleotide sequence ID" value="NC_011832.1"/>
</dbReference>
<dbReference type="InterPro" id="IPR006368">
    <property type="entry name" value="GDP_Man_deHydtase"/>
</dbReference>
<accession>B8GDX9</accession>
<evidence type="ECO:0000256" key="3">
    <source>
        <dbReference type="ARBA" id="ARBA00011989"/>
    </source>
</evidence>
<keyword evidence="7" id="KW-1185">Reference proteome</keyword>
<organism evidence="6 7">
    <name type="scientific">Methanosphaerula palustris (strain ATCC BAA-1556 / DSM 19958 / E1-9c)</name>
    <dbReference type="NCBI Taxonomy" id="521011"/>
    <lineage>
        <taxon>Archaea</taxon>
        <taxon>Methanobacteriati</taxon>
        <taxon>Methanobacteriota</taxon>
        <taxon>Stenosarchaea group</taxon>
        <taxon>Methanomicrobia</taxon>
        <taxon>Methanomicrobiales</taxon>
        <taxon>Methanoregulaceae</taxon>
        <taxon>Methanosphaerula</taxon>
    </lineage>
</organism>
<dbReference type="Pfam" id="PF16363">
    <property type="entry name" value="GDP_Man_Dehyd"/>
    <property type="match status" value="1"/>
</dbReference>
<dbReference type="PANTHER" id="PTHR43715">
    <property type="entry name" value="GDP-MANNOSE 4,6-DEHYDRATASE"/>
    <property type="match status" value="1"/>
</dbReference>
<dbReference type="EMBL" id="CP001338">
    <property type="protein sequence ID" value="ACL17480.1"/>
    <property type="molecule type" value="Genomic_DNA"/>
</dbReference>
<dbReference type="Proteomes" id="UP000002457">
    <property type="component" value="Chromosome"/>
</dbReference>
<evidence type="ECO:0000313" key="7">
    <source>
        <dbReference type="Proteomes" id="UP000002457"/>
    </source>
</evidence>
<evidence type="ECO:0000256" key="2">
    <source>
        <dbReference type="ARBA" id="ARBA00009263"/>
    </source>
</evidence>
<evidence type="ECO:0000256" key="4">
    <source>
        <dbReference type="ARBA" id="ARBA00023239"/>
    </source>
</evidence>
<evidence type="ECO:0000256" key="1">
    <source>
        <dbReference type="ARBA" id="ARBA00001937"/>
    </source>
</evidence>
<dbReference type="FunFam" id="3.40.50.720:FF:000924">
    <property type="entry name" value="GDP-mannose 4,6 dehydratase"/>
    <property type="match status" value="1"/>
</dbReference>
<dbReference type="Gene3D" id="3.90.25.10">
    <property type="entry name" value="UDP-galactose 4-epimerase, domain 1"/>
    <property type="match status" value="1"/>
</dbReference>
<dbReference type="GO" id="GO:0042351">
    <property type="term" value="P:'de novo' GDP-L-fucose biosynthetic process"/>
    <property type="evidence" value="ECO:0007669"/>
    <property type="project" value="TreeGrafter"/>
</dbReference>
<dbReference type="CDD" id="cd05260">
    <property type="entry name" value="GDP_MD_SDR_e"/>
    <property type="match status" value="1"/>
</dbReference>
<keyword evidence="4" id="KW-0456">Lyase</keyword>
<dbReference type="InterPro" id="IPR036291">
    <property type="entry name" value="NAD(P)-bd_dom_sf"/>
</dbReference>
<feature type="domain" description="NAD(P)-binding" evidence="5">
    <location>
        <begin position="5"/>
        <end position="308"/>
    </location>
</feature>
<dbReference type="InterPro" id="IPR016040">
    <property type="entry name" value="NAD(P)-bd_dom"/>
</dbReference>
<comment type="cofactor">
    <cofactor evidence="1">
        <name>NADP(+)</name>
        <dbReference type="ChEBI" id="CHEBI:58349"/>
    </cofactor>
</comment>
<reference evidence="6 7" key="1">
    <citation type="journal article" date="2015" name="Genome Announc.">
        <title>Complete Genome Sequence of Methanosphaerula palustris E1-9CT, a Hydrogenotrophic Methanogen Isolated from a Minerotrophic Fen Peatland.</title>
        <authorList>
            <person name="Cadillo-Quiroz H."/>
            <person name="Browne P."/>
            <person name="Kyrpides N."/>
            <person name="Woyke T."/>
            <person name="Goodwin L."/>
            <person name="Detter C."/>
            <person name="Yavitt J.B."/>
            <person name="Zinder S.H."/>
        </authorList>
    </citation>
    <scope>NUCLEOTIDE SEQUENCE [LARGE SCALE GENOMIC DNA]</scope>
    <source>
        <strain evidence="7">ATCC BAA-1556 / DSM 19958 / E1-9c</strain>
    </source>
</reference>
<name>B8GDX9_METPE</name>
<dbReference type="AlphaFoldDB" id="B8GDX9"/>
<dbReference type="HOGENOM" id="CLU_007383_14_0_2"/>
<dbReference type="SUPFAM" id="SSF51735">
    <property type="entry name" value="NAD(P)-binding Rossmann-fold domains"/>
    <property type="match status" value="1"/>
</dbReference>
<evidence type="ECO:0000259" key="5">
    <source>
        <dbReference type="Pfam" id="PF16363"/>
    </source>
</evidence>
<dbReference type="STRING" id="521011.Mpal_2184"/>